<evidence type="ECO:0000259" key="15">
    <source>
        <dbReference type="PROSITE" id="PS51285"/>
    </source>
</evidence>
<keyword evidence="7" id="KW-0418">Kinase</keyword>
<dbReference type="PROSITE" id="PS51285">
    <property type="entry name" value="AGC_KINASE_CTER"/>
    <property type="match status" value="1"/>
</dbReference>
<dbReference type="EMBL" id="MU853574">
    <property type="protein sequence ID" value="KAK4144737.1"/>
    <property type="molecule type" value="Genomic_DNA"/>
</dbReference>
<dbReference type="Proteomes" id="UP001302676">
    <property type="component" value="Unassembled WGS sequence"/>
</dbReference>
<dbReference type="GO" id="GO:0005856">
    <property type="term" value="C:cytoskeleton"/>
    <property type="evidence" value="ECO:0007669"/>
    <property type="project" value="TreeGrafter"/>
</dbReference>
<protein>
    <recommendedName>
        <fullName evidence="2">non-specific serine/threonine protein kinase</fullName>
        <ecNumber evidence="2">2.7.11.1</ecNumber>
    </recommendedName>
</protein>
<name>A0AAN6V4N9_9PEZI</name>
<feature type="region of interest" description="Disordered" evidence="13">
    <location>
        <begin position="890"/>
        <end position="922"/>
    </location>
</feature>
<dbReference type="GeneID" id="87820092"/>
<evidence type="ECO:0000313" key="17">
    <source>
        <dbReference type="Proteomes" id="UP001302676"/>
    </source>
</evidence>
<evidence type="ECO:0000256" key="9">
    <source>
        <dbReference type="ARBA" id="ARBA00038271"/>
    </source>
</evidence>
<comment type="caution">
    <text evidence="16">The sequence shown here is derived from an EMBL/GenBank/DDBJ whole genome shotgun (WGS) entry which is preliminary data.</text>
</comment>
<reference evidence="16" key="1">
    <citation type="journal article" date="2023" name="Mol. Phylogenet. Evol.">
        <title>Genome-scale phylogeny and comparative genomics of the fungal order Sordariales.</title>
        <authorList>
            <person name="Hensen N."/>
            <person name="Bonometti L."/>
            <person name="Westerberg I."/>
            <person name="Brannstrom I.O."/>
            <person name="Guillou S."/>
            <person name="Cros-Aarteil S."/>
            <person name="Calhoun S."/>
            <person name="Haridas S."/>
            <person name="Kuo A."/>
            <person name="Mondo S."/>
            <person name="Pangilinan J."/>
            <person name="Riley R."/>
            <person name="LaButti K."/>
            <person name="Andreopoulos B."/>
            <person name="Lipzen A."/>
            <person name="Chen C."/>
            <person name="Yan M."/>
            <person name="Daum C."/>
            <person name="Ng V."/>
            <person name="Clum A."/>
            <person name="Steindorff A."/>
            <person name="Ohm R.A."/>
            <person name="Martin F."/>
            <person name="Silar P."/>
            <person name="Natvig D.O."/>
            <person name="Lalanne C."/>
            <person name="Gautier V."/>
            <person name="Ament-Velasquez S.L."/>
            <person name="Kruys A."/>
            <person name="Hutchinson M.I."/>
            <person name="Powell A.J."/>
            <person name="Barry K."/>
            <person name="Miller A.N."/>
            <person name="Grigoriev I.V."/>
            <person name="Debuchy R."/>
            <person name="Gladieux P."/>
            <person name="Hiltunen Thoren M."/>
            <person name="Johannesson H."/>
        </authorList>
    </citation>
    <scope>NUCLEOTIDE SEQUENCE</scope>
    <source>
        <strain evidence="16">CBS 141.50</strain>
    </source>
</reference>
<evidence type="ECO:0000259" key="14">
    <source>
        <dbReference type="PROSITE" id="PS50011"/>
    </source>
</evidence>
<evidence type="ECO:0000256" key="7">
    <source>
        <dbReference type="ARBA" id="ARBA00022777"/>
    </source>
</evidence>
<dbReference type="PROSITE" id="PS50011">
    <property type="entry name" value="PROTEIN_KINASE_DOM"/>
    <property type="match status" value="1"/>
</dbReference>
<dbReference type="SMART" id="SM00220">
    <property type="entry name" value="S_TKc"/>
    <property type="match status" value="1"/>
</dbReference>
<keyword evidence="5" id="KW-0808">Transferase</keyword>
<keyword evidence="6 12" id="KW-0547">Nucleotide-binding</keyword>
<dbReference type="GO" id="GO:0004674">
    <property type="term" value="F:protein serine/threonine kinase activity"/>
    <property type="evidence" value="ECO:0007669"/>
    <property type="project" value="UniProtKB-KW"/>
</dbReference>
<evidence type="ECO:0000313" key="16">
    <source>
        <dbReference type="EMBL" id="KAK4144737.1"/>
    </source>
</evidence>
<dbReference type="AlphaFoldDB" id="A0AAN6V4N9"/>
<evidence type="ECO:0000256" key="2">
    <source>
        <dbReference type="ARBA" id="ARBA00012513"/>
    </source>
</evidence>
<dbReference type="SUPFAM" id="SSF56112">
    <property type="entry name" value="Protein kinase-like (PK-like)"/>
    <property type="match status" value="1"/>
</dbReference>
<dbReference type="FunFam" id="3.30.200.20:FF:000042">
    <property type="entry name" value="Aurora kinase A"/>
    <property type="match status" value="1"/>
</dbReference>
<feature type="compositionally biased region" description="Low complexity" evidence="13">
    <location>
        <begin position="131"/>
        <end position="142"/>
    </location>
</feature>
<evidence type="ECO:0000256" key="11">
    <source>
        <dbReference type="ARBA" id="ARBA00048679"/>
    </source>
</evidence>
<keyword evidence="8 12" id="KW-0067">ATP-binding</keyword>
<dbReference type="InterPro" id="IPR000961">
    <property type="entry name" value="AGC-kinase_C"/>
</dbReference>
<organism evidence="16 17">
    <name type="scientific">Dichotomopilus funicola</name>
    <dbReference type="NCBI Taxonomy" id="1934379"/>
    <lineage>
        <taxon>Eukaryota</taxon>
        <taxon>Fungi</taxon>
        <taxon>Dikarya</taxon>
        <taxon>Ascomycota</taxon>
        <taxon>Pezizomycotina</taxon>
        <taxon>Sordariomycetes</taxon>
        <taxon>Sordariomycetidae</taxon>
        <taxon>Sordariales</taxon>
        <taxon>Chaetomiaceae</taxon>
        <taxon>Dichotomopilus</taxon>
    </lineage>
</organism>
<gene>
    <name evidence="16" type="ORF">C8A04DRAFT_36307</name>
</gene>
<feature type="region of interest" description="Disordered" evidence="13">
    <location>
        <begin position="1"/>
        <end position="47"/>
    </location>
</feature>
<dbReference type="RefSeq" id="XP_062638108.1">
    <property type="nucleotide sequence ID" value="XM_062783479.1"/>
</dbReference>
<dbReference type="GO" id="GO:0005737">
    <property type="term" value="C:cytoplasm"/>
    <property type="evidence" value="ECO:0007669"/>
    <property type="project" value="TreeGrafter"/>
</dbReference>
<keyword evidence="17" id="KW-1185">Reference proteome</keyword>
<dbReference type="PANTHER" id="PTHR22988:SF71">
    <property type="entry name" value="CITRON RHO-INTERACTING KINASE"/>
    <property type="match status" value="1"/>
</dbReference>
<dbReference type="InterPro" id="IPR050839">
    <property type="entry name" value="Rho-assoc_Ser/Thr_Kinase"/>
</dbReference>
<sequence length="961" mass="107701">MSELLLPDRRQARDSSRGSEKSQHLVPSNCSLASSKPTGVLSAKLRRKTAKVVTVFKSLTNSSSEPHIVSELPSPPQGEHSTKLTVMSGIHKMSNAIFRPPADPTVVRRPSPKARPPLKGTFDDAGTSGDSNPTTPSNSGSSKDTASRGTAQKHHRDVDNKPTAKSAFTAKDPNTLGRDPKPFPTNDPRALLGPCPDSSRTTLISPSRYIDLGLSKKRSPSCSQPSIATVERTAAAKIYLETHFNELLAPGPSPRQMRQQVLETELFNRARERGMPMSSAESRVARAIFRRRESEYLREMRNVKVKSLRLHNMTGAHRGQASEYETVRVLGRGSFGVVKLVREHRRGQVYAMKVIKKNRMLKTSQEGHLRAERDILVASEGSRWIVPLVASFQDLSNLYLVMEYMPGGDFLSLLIRESILPETVARFYIAEIILCVEAAHSLKCIHRDIKPDNFLVSASGHLKISDFGLAFDGQWYHDATYYNKEEIRKSSTKKKPTSTAAAIEKHDKKNWNDGEALLSWRNRCGTRQVARSVVGTSQYMAPEWSVGIILFECIYGHTPFLSEEGRQKTKENIVRHHETFGFPSRPAVSRRYQHLMLSLITDKEYRLCSERYRMKDLIASSPSSSSGGATKTRDFAARYVFPYDAEDLKAHKWFRHIPWERLHQIEPPLVPKLRSVNDTHYFDDSGSITDESGTGHEDDEVVVYGAHDGAAEGYSMQSPGWSPACYPLTTTLVVPPTDHNDYFQTYNNYSTPPLLPSLESPVTSAHFSSAFPVQPSQEHFVMLRRLPYTLQNLALTILSMPPHDIETKMHALEVYLEQLPSTTDAERVCLQDFFLQFTPGGAGRGDKRKPERKRARDKLLRDRETKGVAMEVRRRTAFLGYEWVRMRKANEEEEPCAEERTESVNGGGCGLDGEAGANSERKNDGLIERLAGLADGEQEARGGHLLDRLVAKKQLPSDHRC</sequence>
<dbReference type="InterPro" id="IPR008271">
    <property type="entry name" value="Ser/Thr_kinase_AS"/>
</dbReference>
<feature type="domain" description="Protein kinase" evidence="14">
    <location>
        <begin position="324"/>
        <end position="618"/>
    </location>
</feature>
<feature type="binding site" evidence="12">
    <location>
        <position position="357"/>
    </location>
    <ligand>
        <name>ATP</name>
        <dbReference type="ChEBI" id="CHEBI:30616"/>
    </ligand>
</feature>
<dbReference type="Gene3D" id="3.30.200.20">
    <property type="entry name" value="Phosphorylase Kinase, domain 1"/>
    <property type="match status" value="1"/>
</dbReference>
<feature type="domain" description="AGC-kinase C-terminal" evidence="15">
    <location>
        <begin position="655"/>
        <end position="726"/>
    </location>
</feature>
<keyword evidence="4" id="KW-0597">Phosphoprotein</keyword>
<comment type="catalytic activity">
    <reaction evidence="11">
        <text>L-seryl-[protein] + ATP = O-phospho-L-seryl-[protein] + ADP + H(+)</text>
        <dbReference type="Rhea" id="RHEA:17989"/>
        <dbReference type="Rhea" id="RHEA-COMP:9863"/>
        <dbReference type="Rhea" id="RHEA-COMP:11604"/>
        <dbReference type="ChEBI" id="CHEBI:15378"/>
        <dbReference type="ChEBI" id="CHEBI:29999"/>
        <dbReference type="ChEBI" id="CHEBI:30616"/>
        <dbReference type="ChEBI" id="CHEBI:83421"/>
        <dbReference type="ChEBI" id="CHEBI:456216"/>
        <dbReference type="EC" id="2.7.11.1"/>
    </reaction>
</comment>
<evidence type="ECO:0000256" key="12">
    <source>
        <dbReference type="PROSITE-ProRule" id="PRU10141"/>
    </source>
</evidence>
<dbReference type="Gene3D" id="1.10.510.10">
    <property type="entry name" value="Transferase(Phosphotransferase) domain 1"/>
    <property type="match status" value="1"/>
</dbReference>
<evidence type="ECO:0000256" key="10">
    <source>
        <dbReference type="ARBA" id="ARBA00047899"/>
    </source>
</evidence>
<comment type="similarity">
    <text evidence="9">Belongs to the protein kinase superfamily. STE Ser/Thr protein kinase family. COT1 subfamily.</text>
</comment>
<accession>A0AAN6V4N9</accession>
<evidence type="ECO:0000256" key="8">
    <source>
        <dbReference type="ARBA" id="ARBA00022840"/>
    </source>
</evidence>
<feature type="compositionally biased region" description="Basic and acidic residues" evidence="13">
    <location>
        <begin position="1"/>
        <end position="23"/>
    </location>
</feature>
<keyword evidence="3" id="KW-0723">Serine/threonine-protein kinase</keyword>
<feature type="compositionally biased region" description="Polar residues" evidence="13">
    <location>
        <begin position="25"/>
        <end position="37"/>
    </location>
</feature>
<evidence type="ECO:0000256" key="5">
    <source>
        <dbReference type="ARBA" id="ARBA00022679"/>
    </source>
</evidence>
<evidence type="ECO:0000256" key="6">
    <source>
        <dbReference type="ARBA" id="ARBA00022741"/>
    </source>
</evidence>
<dbReference type="Pfam" id="PF00069">
    <property type="entry name" value="Pkinase"/>
    <property type="match status" value="1"/>
</dbReference>
<dbReference type="InterPro" id="IPR011009">
    <property type="entry name" value="Kinase-like_dom_sf"/>
</dbReference>
<dbReference type="InterPro" id="IPR000719">
    <property type="entry name" value="Prot_kinase_dom"/>
</dbReference>
<dbReference type="PROSITE" id="PS00107">
    <property type="entry name" value="PROTEIN_KINASE_ATP"/>
    <property type="match status" value="1"/>
</dbReference>
<reference evidence="16" key="2">
    <citation type="submission" date="2023-05" db="EMBL/GenBank/DDBJ databases">
        <authorList>
            <consortium name="Lawrence Berkeley National Laboratory"/>
            <person name="Steindorff A."/>
            <person name="Hensen N."/>
            <person name="Bonometti L."/>
            <person name="Westerberg I."/>
            <person name="Brannstrom I.O."/>
            <person name="Guillou S."/>
            <person name="Cros-Aarteil S."/>
            <person name="Calhoun S."/>
            <person name="Haridas S."/>
            <person name="Kuo A."/>
            <person name="Mondo S."/>
            <person name="Pangilinan J."/>
            <person name="Riley R."/>
            <person name="Labutti K."/>
            <person name="Andreopoulos B."/>
            <person name="Lipzen A."/>
            <person name="Chen C."/>
            <person name="Yanf M."/>
            <person name="Daum C."/>
            <person name="Ng V."/>
            <person name="Clum A."/>
            <person name="Ohm R."/>
            <person name="Martin F."/>
            <person name="Silar P."/>
            <person name="Natvig D."/>
            <person name="Lalanne C."/>
            <person name="Gautier V."/>
            <person name="Ament-Velasquez S.L."/>
            <person name="Kruys A."/>
            <person name="Hutchinson M.I."/>
            <person name="Powell A.J."/>
            <person name="Barry K."/>
            <person name="Miller A.N."/>
            <person name="Grigoriev I.V."/>
            <person name="Debuchy R."/>
            <person name="Gladieux P."/>
            <person name="Thoren M.H."/>
            <person name="Johannesson H."/>
        </authorList>
    </citation>
    <scope>NUCLEOTIDE SEQUENCE</scope>
    <source>
        <strain evidence="16">CBS 141.50</strain>
    </source>
</reference>
<dbReference type="GO" id="GO:0031032">
    <property type="term" value="P:actomyosin structure organization"/>
    <property type="evidence" value="ECO:0007669"/>
    <property type="project" value="TreeGrafter"/>
</dbReference>
<evidence type="ECO:0000256" key="3">
    <source>
        <dbReference type="ARBA" id="ARBA00022527"/>
    </source>
</evidence>
<comment type="catalytic activity">
    <reaction evidence="10">
        <text>L-threonyl-[protein] + ATP = O-phospho-L-threonyl-[protein] + ADP + H(+)</text>
        <dbReference type="Rhea" id="RHEA:46608"/>
        <dbReference type="Rhea" id="RHEA-COMP:11060"/>
        <dbReference type="Rhea" id="RHEA-COMP:11605"/>
        <dbReference type="ChEBI" id="CHEBI:15378"/>
        <dbReference type="ChEBI" id="CHEBI:30013"/>
        <dbReference type="ChEBI" id="CHEBI:30616"/>
        <dbReference type="ChEBI" id="CHEBI:61977"/>
        <dbReference type="ChEBI" id="CHEBI:456216"/>
        <dbReference type="EC" id="2.7.11.1"/>
    </reaction>
</comment>
<feature type="region of interest" description="Disordered" evidence="13">
    <location>
        <begin position="60"/>
        <end position="82"/>
    </location>
</feature>
<dbReference type="PANTHER" id="PTHR22988">
    <property type="entry name" value="MYOTONIC DYSTROPHY S/T KINASE-RELATED"/>
    <property type="match status" value="1"/>
</dbReference>
<dbReference type="PROSITE" id="PS00108">
    <property type="entry name" value="PROTEIN_KINASE_ST"/>
    <property type="match status" value="1"/>
</dbReference>
<evidence type="ECO:0000256" key="1">
    <source>
        <dbReference type="ARBA" id="ARBA00011138"/>
    </source>
</evidence>
<dbReference type="GO" id="GO:0005524">
    <property type="term" value="F:ATP binding"/>
    <property type="evidence" value="ECO:0007669"/>
    <property type="project" value="UniProtKB-UniRule"/>
</dbReference>
<dbReference type="EC" id="2.7.11.1" evidence="2"/>
<evidence type="ECO:0000256" key="13">
    <source>
        <dbReference type="SAM" id="MobiDB-lite"/>
    </source>
</evidence>
<dbReference type="FunFam" id="1.10.510.10:FF:000024">
    <property type="entry name" value="Probable serine/threonine-protein kinase cot-1"/>
    <property type="match status" value="1"/>
</dbReference>
<feature type="region of interest" description="Disordered" evidence="13">
    <location>
        <begin position="96"/>
        <end position="203"/>
    </location>
</feature>
<evidence type="ECO:0000256" key="4">
    <source>
        <dbReference type="ARBA" id="ARBA00022553"/>
    </source>
</evidence>
<dbReference type="InterPro" id="IPR017441">
    <property type="entry name" value="Protein_kinase_ATP_BS"/>
</dbReference>
<comment type="subunit">
    <text evidence="1">Homodimer. Forms a ternary complex with ATG13 and ATG17.</text>
</comment>
<proteinExistence type="inferred from homology"/>